<dbReference type="Pfam" id="PF01035">
    <property type="entry name" value="DNA_binding_1"/>
    <property type="match status" value="1"/>
</dbReference>
<keyword evidence="5" id="KW-0234">DNA repair</keyword>
<gene>
    <name evidence="8" type="ORF">A3J00_04090</name>
</gene>
<keyword evidence="2" id="KW-0489">Methyltransferase</keyword>
<dbReference type="GO" id="GO:0003908">
    <property type="term" value="F:methylated-DNA-[protein]-cysteine S-methyltransferase activity"/>
    <property type="evidence" value="ECO:0007669"/>
    <property type="project" value="UniProtKB-EC"/>
</dbReference>
<dbReference type="PANTHER" id="PTHR10815:SF13">
    <property type="entry name" value="METHYLATED-DNA--PROTEIN-CYSTEINE METHYLTRANSFERASE"/>
    <property type="match status" value="1"/>
</dbReference>
<feature type="domain" description="Methylated-DNA-[protein]-cysteine S-methyltransferase DNA binding" evidence="7">
    <location>
        <begin position="3"/>
        <end position="87"/>
    </location>
</feature>
<protein>
    <recommendedName>
        <fullName evidence="7">Methylated-DNA-[protein]-cysteine S-methyltransferase DNA binding domain-containing protein</fullName>
    </recommendedName>
</protein>
<dbReference type="Proteomes" id="UP000178428">
    <property type="component" value="Unassembled WGS sequence"/>
</dbReference>
<comment type="catalytic activity">
    <reaction evidence="1">
        <text>a 4-O-methyl-thymidine in DNA + L-cysteinyl-[protein] = a thymidine in DNA + S-methyl-L-cysteinyl-[protein]</text>
        <dbReference type="Rhea" id="RHEA:53428"/>
        <dbReference type="Rhea" id="RHEA-COMP:10131"/>
        <dbReference type="Rhea" id="RHEA-COMP:10132"/>
        <dbReference type="Rhea" id="RHEA-COMP:13555"/>
        <dbReference type="Rhea" id="RHEA-COMP:13556"/>
        <dbReference type="ChEBI" id="CHEBI:29950"/>
        <dbReference type="ChEBI" id="CHEBI:82612"/>
        <dbReference type="ChEBI" id="CHEBI:137386"/>
        <dbReference type="ChEBI" id="CHEBI:137387"/>
        <dbReference type="EC" id="2.1.1.63"/>
    </reaction>
</comment>
<name>A0A1G2EZH9_9BACT</name>
<evidence type="ECO:0000256" key="1">
    <source>
        <dbReference type="ARBA" id="ARBA00001286"/>
    </source>
</evidence>
<dbReference type="GO" id="GO:0006281">
    <property type="term" value="P:DNA repair"/>
    <property type="evidence" value="ECO:0007669"/>
    <property type="project" value="UniProtKB-KW"/>
</dbReference>
<dbReference type="EMBL" id="MHMR01000015">
    <property type="protein sequence ID" value="OGZ30790.1"/>
    <property type="molecule type" value="Genomic_DNA"/>
</dbReference>
<evidence type="ECO:0000256" key="6">
    <source>
        <dbReference type="ARBA" id="ARBA00049348"/>
    </source>
</evidence>
<keyword evidence="4" id="KW-0227">DNA damage</keyword>
<evidence type="ECO:0000259" key="7">
    <source>
        <dbReference type="Pfam" id="PF01035"/>
    </source>
</evidence>
<evidence type="ECO:0000313" key="8">
    <source>
        <dbReference type="EMBL" id="OGZ30790.1"/>
    </source>
</evidence>
<dbReference type="PANTHER" id="PTHR10815">
    <property type="entry name" value="METHYLATED-DNA--PROTEIN-CYSTEINE METHYLTRANSFERASE"/>
    <property type="match status" value="1"/>
</dbReference>
<dbReference type="PROSITE" id="PS00374">
    <property type="entry name" value="MGMT"/>
    <property type="match status" value="1"/>
</dbReference>
<accession>A0A1G2EZH9</accession>
<proteinExistence type="predicted"/>
<dbReference type="InterPro" id="IPR001497">
    <property type="entry name" value="MethylDNA_cys_MeTrfase_AS"/>
</dbReference>
<evidence type="ECO:0000256" key="3">
    <source>
        <dbReference type="ARBA" id="ARBA00022679"/>
    </source>
</evidence>
<dbReference type="InterPro" id="IPR036217">
    <property type="entry name" value="MethylDNA_cys_MeTrfase_DNAb"/>
</dbReference>
<comment type="catalytic activity">
    <reaction evidence="6">
        <text>a 6-O-methyl-2'-deoxyguanosine in DNA + L-cysteinyl-[protein] = S-methyl-L-cysteinyl-[protein] + a 2'-deoxyguanosine in DNA</text>
        <dbReference type="Rhea" id="RHEA:24000"/>
        <dbReference type="Rhea" id="RHEA-COMP:10131"/>
        <dbReference type="Rhea" id="RHEA-COMP:10132"/>
        <dbReference type="Rhea" id="RHEA-COMP:11367"/>
        <dbReference type="Rhea" id="RHEA-COMP:11368"/>
        <dbReference type="ChEBI" id="CHEBI:29950"/>
        <dbReference type="ChEBI" id="CHEBI:82612"/>
        <dbReference type="ChEBI" id="CHEBI:85445"/>
        <dbReference type="ChEBI" id="CHEBI:85448"/>
        <dbReference type="EC" id="2.1.1.63"/>
    </reaction>
</comment>
<dbReference type="NCBIfam" id="TIGR00589">
    <property type="entry name" value="ogt"/>
    <property type="match status" value="1"/>
</dbReference>
<dbReference type="InterPro" id="IPR036388">
    <property type="entry name" value="WH-like_DNA-bd_sf"/>
</dbReference>
<keyword evidence="3" id="KW-0808">Transferase</keyword>
<dbReference type="GO" id="GO:0032259">
    <property type="term" value="P:methylation"/>
    <property type="evidence" value="ECO:0007669"/>
    <property type="project" value="UniProtKB-KW"/>
</dbReference>
<dbReference type="AlphaFoldDB" id="A0A1G2EZH9"/>
<evidence type="ECO:0000256" key="5">
    <source>
        <dbReference type="ARBA" id="ARBA00023204"/>
    </source>
</evidence>
<organism evidence="8 9">
    <name type="scientific">Candidatus Niyogibacteria bacterium RIFCSPLOWO2_02_FULL_45_13</name>
    <dbReference type="NCBI Taxonomy" id="1801725"/>
    <lineage>
        <taxon>Bacteria</taxon>
        <taxon>Candidatus Niyogiibacteriota</taxon>
    </lineage>
</organism>
<evidence type="ECO:0000256" key="2">
    <source>
        <dbReference type="ARBA" id="ARBA00022603"/>
    </source>
</evidence>
<dbReference type="SUPFAM" id="SSF46767">
    <property type="entry name" value="Methylated DNA-protein cysteine methyltransferase, C-terminal domain"/>
    <property type="match status" value="1"/>
</dbReference>
<dbReference type="Gene3D" id="1.10.10.10">
    <property type="entry name" value="Winged helix-like DNA-binding domain superfamily/Winged helix DNA-binding domain"/>
    <property type="match status" value="1"/>
</dbReference>
<dbReference type="STRING" id="1801725.A3J00_04090"/>
<evidence type="ECO:0000256" key="4">
    <source>
        <dbReference type="ARBA" id="ARBA00022763"/>
    </source>
</evidence>
<reference evidence="8 9" key="1">
    <citation type="journal article" date="2016" name="Nat. Commun.">
        <title>Thousands of microbial genomes shed light on interconnected biogeochemical processes in an aquifer system.</title>
        <authorList>
            <person name="Anantharaman K."/>
            <person name="Brown C.T."/>
            <person name="Hug L.A."/>
            <person name="Sharon I."/>
            <person name="Castelle C.J."/>
            <person name="Probst A.J."/>
            <person name="Thomas B.C."/>
            <person name="Singh A."/>
            <person name="Wilkins M.J."/>
            <person name="Karaoz U."/>
            <person name="Brodie E.L."/>
            <person name="Williams K.H."/>
            <person name="Hubbard S.S."/>
            <person name="Banfield J.F."/>
        </authorList>
    </citation>
    <scope>NUCLEOTIDE SEQUENCE [LARGE SCALE GENOMIC DNA]</scope>
</reference>
<comment type="caution">
    <text evidence="8">The sequence shown here is derived from an EMBL/GenBank/DDBJ whole genome shotgun (WGS) entry which is preliminary data.</text>
</comment>
<evidence type="ECO:0000313" key="9">
    <source>
        <dbReference type="Proteomes" id="UP000178428"/>
    </source>
</evidence>
<sequence>MKNFSEKVFEVVRKIPRGETLSYKEVARRAGNTKAARAVGAVLRTNFDPKIPCHRVIRSDACLPEGRGLGGYNRGAKQKIKLLEKEKAVWGS</sequence>
<dbReference type="InterPro" id="IPR014048">
    <property type="entry name" value="MethylDNA_cys_MeTrfase_DNA-bd"/>
</dbReference>
<dbReference type="CDD" id="cd06445">
    <property type="entry name" value="ATase"/>
    <property type="match status" value="1"/>
</dbReference>